<proteinExistence type="predicted"/>
<evidence type="ECO:0000256" key="1">
    <source>
        <dbReference type="SAM" id="MobiDB-lite"/>
    </source>
</evidence>
<protein>
    <submittedName>
        <fullName evidence="2">Uncharacterized protein</fullName>
    </submittedName>
</protein>
<reference evidence="2 3" key="1">
    <citation type="submission" date="2019-03" db="EMBL/GenBank/DDBJ databases">
        <title>First draft genome of Liparis tanakae, snailfish: a comprehensive survey of snailfish specific genes.</title>
        <authorList>
            <person name="Kim W."/>
            <person name="Song I."/>
            <person name="Jeong J.-H."/>
            <person name="Kim D."/>
            <person name="Kim S."/>
            <person name="Ryu S."/>
            <person name="Song J.Y."/>
            <person name="Lee S.K."/>
        </authorList>
    </citation>
    <scope>NUCLEOTIDE SEQUENCE [LARGE SCALE GENOMIC DNA]</scope>
    <source>
        <tissue evidence="2">Muscle</tissue>
    </source>
</reference>
<dbReference type="EMBL" id="SRLO01000051">
    <property type="protein sequence ID" value="TNN80727.1"/>
    <property type="molecule type" value="Genomic_DNA"/>
</dbReference>
<feature type="region of interest" description="Disordered" evidence="1">
    <location>
        <begin position="1"/>
        <end position="28"/>
    </location>
</feature>
<organism evidence="2 3">
    <name type="scientific">Liparis tanakae</name>
    <name type="common">Tanaka's snailfish</name>
    <dbReference type="NCBI Taxonomy" id="230148"/>
    <lineage>
        <taxon>Eukaryota</taxon>
        <taxon>Metazoa</taxon>
        <taxon>Chordata</taxon>
        <taxon>Craniata</taxon>
        <taxon>Vertebrata</taxon>
        <taxon>Euteleostomi</taxon>
        <taxon>Actinopterygii</taxon>
        <taxon>Neopterygii</taxon>
        <taxon>Teleostei</taxon>
        <taxon>Neoteleostei</taxon>
        <taxon>Acanthomorphata</taxon>
        <taxon>Eupercaria</taxon>
        <taxon>Perciformes</taxon>
        <taxon>Cottioidei</taxon>
        <taxon>Cottales</taxon>
        <taxon>Liparidae</taxon>
        <taxon>Liparis</taxon>
    </lineage>
</organism>
<keyword evidence="3" id="KW-1185">Reference proteome</keyword>
<sequence length="78" mass="8704">MECGRQIKDSRRHSNHETGSTRGTSSRRKWLTKCYLASVQQALGQELSSKGLVMNQDRDEAKMAATQNSPPLDLLGEI</sequence>
<dbReference type="AlphaFoldDB" id="A0A4Z2ISI1"/>
<accession>A0A4Z2ISI1</accession>
<evidence type="ECO:0000313" key="3">
    <source>
        <dbReference type="Proteomes" id="UP000314294"/>
    </source>
</evidence>
<gene>
    <name evidence="2" type="ORF">EYF80_008961</name>
</gene>
<evidence type="ECO:0000313" key="2">
    <source>
        <dbReference type="EMBL" id="TNN80727.1"/>
    </source>
</evidence>
<dbReference type="Proteomes" id="UP000314294">
    <property type="component" value="Unassembled WGS sequence"/>
</dbReference>
<name>A0A4Z2ISI1_9TELE</name>
<comment type="caution">
    <text evidence="2">The sequence shown here is derived from an EMBL/GenBank/DDBJ whole genome shotgun (WGS) entry which is preliminary data.</text>
</comment>